<organism evidence="9 10">
    <name type="scientific">Diploptera punctata</name>
    <name type="common">Pacific beetle cockroach</name>
    <dbReference type="NCBI Taxonomy" id="6984"/>
    <lineage>
        <taxon>Eukaryota</taxon>
        <taxon>Metazoa</taxon>
        <taxon>Ecdysozoa</taxon>
        <taxon>Arthropoda</taxon>
        <taxon>Hexapoda</taxon>
        <taxon>Insecta</taxon>
        <taxon>Pterygota</taxon>
        <taxon>Neoptera</taxon>
        <taxon>Polyneoptera</taxon>
        <taxon>Dictyoptera</taxon>
        <taxon>Blattodea</taxon>
        <taxon>Blaberoidea</taxon>
        <taxon>Blaberidae</taxon>
        <taxon>Diplopterinae</taxon>
        <taxon>Diploptera</taxon>
    </lineage>
</organism>
<dbReference type="Proteomes" id="UP001233999">
    <property type="component" value="Unassembled WGS sequence"/>
</dbReference>
<dbReference type="EMBL" id="JASPKZ010008196">
    <property type="protein sequence ID" value="KAJ9580700.1"/>
    <property type="molecule type" value="Genomic_DNA"/>
</dbReference>
<evidence type="ECO:0000256" key="4">
    <source>
        <dbReference type="ARBA" id="ARBA00022989"/>
    </source>
</evidence>
<evidence type="ECO:0000313" key="9">
    <source>
        <dbReference type="EMBL" id="KAJ9580700.1"/>
    </source>
</evidence>
<evidence type="ECO:0000256" key="3">
    <source>
        <dbReference type="ARBA" id="ARBA00022692"/>
    </source>
</evidence>
<keyword evidence="4 8" id="KW-1133">Transmembrane helix</keyword>
<reference evidence="9" key="2">
    <citation type="submission" date="2023-05" db="EMBL/GenBank/DDBJ databases">
        <authorList>
            <person name="Fouks B."/>
        </authorList>
    </citation>
    <scope>NUCLEOTIDE SEQUENCE</scope>
    <source>
        <strain evidence="9">Stay&amp;Tobe</strain>
        <tissue evidence="9">Testes</tissue>
    </source>
</reference>
<dbReference type="PANTHER" id="PTHR42643">
    <property type="entry name" value="IONOTROPIC RECEPTOR 20A-RELATED"/>
    <property type="match status" value="1"/>
</dbReference>
<dbReference type="InterPro" id="IPR052192">
    <property type="entry name" value="Insect_Ionotropic_Sensory_Rcpt"/>
</dbReference>
<accession>A0AAD7ZHD4</accession>
<keyword evidence="3 8" id="KW-0812">Transmembrane</keyword>
<sequence>MEILRHIASFLNFTVRHYRVINRFKRKGFVGFGIFIDVSQNTLPFLQTYYTQTYTWFVPRAQFRPHWSSISRVFKLDTWTCILFSLTLVSLSLKCLDFIKFADTSHCFLQTWAIFLNVAVHKLPQKSNIRFLFSSWVMFSIAVATIFQAFMTSFFIDPGKGYQIDTILELEQSGIKLSMAKHENGFDCWQSMLNRISDYSIFNNEKDMLTYCVRNPNISFLISEEVFLYNFRSFGILNQTALFHKMNTVVINIHRTINMDVTSPYLPQVNIIIKRLVEAGIAKKLVDNFSDPSALWKRIKSEHKILYEYVPLSLFHLSSPFFYLSLGLTGSFLLFIGEIIVNRTIKCFEL</sequence>
<proteinExistence type="predicted"/>
<dbReference type="AlphaFoldDB" id="A0AAD7ZHD4"/>
<gene>
    <name evidence="9" type="ORF">L9F63_024120</name>
</gene>
<reference evidence="9" key="1">
    <citation type="journal article" date="2023" name="IScience">
        <title>Live-bearing cockroach genome reveals convergent evolutionary mechanisms linked to viviparity in insects and beyond.</title>
        <authorList>
            <person name="Fouks B."/>
            <person name="Harrison M.C."/>
            <person name="Mikhailova A.A."/>
            <person name="Marchal E."/>
            <person name="English S."/>
            <person name="Carruthers M."/>
            <person name="Jennings E.C."/>
            <person name="Chiamaka E.L."/>
            <person name="Frigard R.A."/>
            <person name="Pippel M."/>
            <person name="Attardo G.M."/>
            <person name="Benoit J.B."/>
            <person name="Bornberg-Bauer E."/>
            <person name="Tobe S.S."/>
        </authorList>
    </citation>
    <scope>NUCLEOTIDE SEQUENCE</scope>
    <source>
        <strain evidence="9">Stay&amp;Tobe</strain>
    </source>
</reference>
<feature type="transmembrane region" description="Helical" evidence="8">
    <location>
        <begin position="131"/>
        <end position="156"/>
    </location>
</feature>
<keyword evidence="7" id="KW-0325">Glycoprotein</keyword>
<name>A0AAD7ZHD4_DIPPU</name>
<evidence type="ECO:0000256" key="5">
    <source>
        <dbReference type="ARBA" id="ARBA00023136"/>
    </source>
</evidence>
<dbReference type="Gene3D" id="1.10.287.70">
    <property type="match status" value="1"/>
</dbReference>
<evidence type="ECO:0000256" key="8">
    <source>
        <dbReference type="SAM" id="Phobius"/>
    </source>
</evidence>
<dbReference type="PANTHER" id="PTHR42643:SF24">
    <property type="entry name" value="IONOTROPIC RECEPTOR 60A"/>
    <property type="match status" value="1"/>
</dbReference>
<comment type="subcellular location">
    <subcellularLocation>
        <location evidence="1">Cell membrane</location>
        <topology evidence="1">Multi-pass membrane protein</topology>
    </subcellularLocation>
</comment>
<evidence type="ECO:0000256" key="6">
    <source>
        <dbReference type="ARBA" id="ARBA00023170"/>
    </source>
</evidence>
<evidence type="ECO:0000313" key="10">
    <source>
        <dbReference type="Proteomes" id="UP001233999"/>
    </source>
</evidence>
<keyword evidence="2" id="KW-1003">Cell membrane</keyword>
<evidence type="ECO:0000256" key="2">
    <source>
        <dbReference type="ARBA" id="ARBA00022475"/>
    </source>
</evidence>
<comment type="caution">
    <text evidence="9">The sequence shown here is derived from an EMBL/GenBank/DDBJ whole genome shotgun (WGS) entry which is preliminary data.</text>
</comment>
<keyword evidence="5 8" id="KW-0472">Membrane</keyword>
<keyword evidence="10" id="KW-1185">Reference proteome</keyword>
<keyword evidence="6" id="KW-0675">Receptor</keyword>
<evidence type="ECO:0000256" key="1">
    <source>
        <dbReference type="ARBA" id="ARBA00004651"/>
    </source>
</evidence>
<evidence type="ECO:0008006" key="11">
    <source>
        <dbReference type="Google" id="ProtNLM"/>
    </source>
</evidence>
<protein>
    <recommendedName>
        <fullName evidence="11">Ionotropic glutamate receptor C-terminal domain-containing protein</fullName>
    </recommendedName>
</protein>
<evidence type="ECO:0000256" key="7">
    <source>
        <dbReference type="ARBA" id="ARBA00023180"/>
    </source>
</evidence>
<dbReference type="GO" id="GO:0005886">
    <property type="term" value="C:plasma membrane"/>
    <property type="evidence" value="ECO:0007669"/>
    <property type="project" value="UniProtKB-SubCell"/>
</dbReference>
<feature type="transmembrane region" description="Helical" evidence="8">
    <location>
        <begin position="321"/>
        <end position="341"/>
    </location>
</feature>